<dbReference type="Gene3D" id="2.40.170.20">
    <property type="entry name" value="TonB-dependent receptor, beta-barrel domain"/>
    <property type="match status" value="1"/>
</dbReference>
<keyword evidence="2 7" id="KW-0813">Transport</keyword>
<dbReference type="GO" id="GO:0009279">
    <property type="term" value="C:cell outer membrane"/>
    <property type="evidence" value="ECO:0007669"/>
    <property type="project" value="UniProtKB-SubCell"/>
</dbReference>
<comment type="similarity">
    <text evidence="7">Belongs to the TonB-dependent receptor family.</text>
</comment>
<keyword evidence="5 7" id="KW-0472">Membrane</keyword>
<evidence type="ECO:0000313" key="9">
    <source>
        <dbReference type="Proteomes" id="UP000215539"/>
    </source>
</evidence>
<dbReference type="InterPro" id="IPR039426">
    <property type="entry name" value="TonB-dep_rcpt-like"/>
</dbReference>
<keyword evidence="8" id="KW-0675">Receptor</keyword>
<evidence type="ECO:0000313" key="8">
    <source>
        <dbReference type="EMBL" id="SNV10418.1"/>
    </source>
</evidence>
<dbReference type="SUPFAM" id="SSF56935">
    <property type="entry name" value="Porins"/>
    <property type="match status" value="1"/>
</dbReference>
<proteinExistence type="inferred from homology"/>
<protein>
    <submittedName>
        <fullName evidence="8">Outer membrane cobalamin receptor protein</fullName>
    </submittedName>
</protein>
<dbReference type="Proteomes" id="UP000215539">
    <property type="component" value="Chromosome 1"/>
</dbReference>
<keyword evidence="4 7" id="KW-0812">Transmembrane</keyword>
<name>A0AAX2GY01_9FLAO</name>
<evidence type="ECO:0000256" key="5">
    <source>
        <dbReference type="ARBA" id="ARBA00023136"/>
    </source>
</evidence>
<evidence type="ECO:0000256" key="1">
    <source>
        <dbReference type="ARBA" id="ARBA00004571"/>
    </source>
</evidence>
<gene>
    <name evidence="8" type="ORF">SAMEA44541418_01297</name>
</gene>
<dbReference type="PROSITE" id="PS52016">
    <property type="entry name" value="TONB_DEPENDENT_REC_3"/>
    <property type="match status" value="1"/>
</dbReference>
<reference evidence="8 9" key="1">
    <citation type="submission" date="2017-06" db="EMBL/GenBank/DDBJ databases">
        <authorList>
            <consortium name="Pathogen Informatics"/>
        </authorList>
    </citation>
    <scope>NUCLEOTIDE SEQUENCE [LARGE SCALE GENOMIC DNA]</scope>
    <source>
        <strain evidence="8 9">NCTC12947</strain>
    </source>
</reference>
<evidence type="ECO:0000256" key="7">
    <source>
        <dbReference type="PROSITE-ProRule" id="PRU01360"/>
    </source>
</evidence>
<dbReference type="InterPro" id="IPR036942">
    <property type="entry name" value="Beta-barrel_TonB_sf"/>
</dbReference>
<dbReference type="EMBL" id="LT906449">
    <property type="protein sequence ID" value="SNV10418.1"/>
    <property type="molecule type" value="Genomic_DNA"/>
</dbReference>
<sequence>MSAKASFGVTPQFPSVTNSLNKLIGDLPWRSNERTRELVLKISELANHNLTYEKNKEINIGTQMGFLKNRINLTAEWYHRNNYNLVGNSPTQGLNGVIIRKGNVAEMKAWGAELTLQTKNIKTKDFEWTTTFIYNKNENKITKLYVDASVSEMVSGSGFSKQGYPVEAIFSIPFRGLTGDGLPTFENADGSTTIDGIRMDLRKGLDFLKYSGTTKPTDQGSFGNLFKYKGLSLNVLFTYAFGNVVRLPTAFKAKYTNESLSFPKEFRDR</sequence>
<evidence type="ECO:0000256" key="3">
    <source>
        <dbReference type="ARBA" id="ARBA00022452"/>
    </source>
</evidence>
<organism evidence="8 9">
    <name type="scientific">Capnocytophaga haemolytica</name>
    <dbReference type="NCBI Taxonomy" id="45243"/>
    <lineage>
        <taxon>Bacteria</taxon>
        <taxon>Pseudomonadati</taxon>
        <taxon>Bacteroidota</taxon>
        <taxon>Flavobacteriia</taxon>
        <taxon>Flavobacteriales</taxon>
        <taxon>Flavobacteriaceae</taxon>
        <taxon>Capnocytophaga</taxon>
    </lineage>
</organism>
<dbReference type="AlphaFoldDB" id="A0AAX2GY01"/>
<evidence type="ECO:0000256" key="4">
    <source>
        <dbReference type="ARBA" id="ARBA00022692"/>
    </source>
</evidence>
<keyword evidence="3 7" id="KW-1134">Transmembrane beta strand</keyword>
<comment type="subcellular location">
    <subcellularLocation>
        <location evidence="1 7">Cell outer membrane</location>
        <topology evidence="1 7">Multi-pass membrane protein</topology>
    </subcellularLocation>
</comment>
<keyword evidence="6 7" id="KW-0998">Cell outer membrane</keyword>
<evidence type="ECO:0000256" key="2">
    <source>
        <dbReference type="ARBA" id="ARBA00022448"/>
    </source>
</evidence>
<evidence type="ECO:0000256" key="6">
    <source>
        <dbReference type="ARBA" id="ARBA00023237"/>
    </source>
</evidence>
<accession>A0AAX2GY01</accession>